<proteinExistence type="predicted"/>
<feature type="transmembrane region" description="Helical" evidence="1">
    <location>
        <begin position="35"/>
        <end position="56"/>
    </location>
</feature>
<dbReference type="EMBL" id="CP003772">
    <property type="protein sequence ID" value="AFQ03938.1"/>
    <property type="molecule type" value="Genomic_DNA"/>
</dbReference>
<dbReference type="RefSeq" id="WP_014894402.1">
    <property type="nucleotide sequence ID" value="NC_018497.1"/>
</dbReference>
<evidence type="ECO:0000313" key="3">
    <source>
        <dbReference type="Proteomes" id="UP000005254"/>
    </source>
</evidence>
<feature type="transmembrane region" description="Helical" evidence="1">
    <location>
        <begin position="62"/>
        <end position="83"/>
    </location>
</feature>
<protein>
    <submittedName>
        <fullName evidence="2">Uncharacterized protein</fullName>
    </submittedName>
</protein>
<keyword evidence="1" id="KW-0812">Transmembrane</keyword>
<dbReference type="AlphaFoldDB" id="A0ABC7ZIM2"/>
<organism evidence="2 3">
    <name type="scientific">Mycoplasmoides genitalium M6320</name>
    <dbReference type="NCBI Taxonomy" id="662945"/>
    <lineage>
        <taxon>Bacteria</taxon>
        <taxon>Bacillati</taxon>
        <taxon>Mycoplasmatota</taxon>
        <taxon>Mycoplasmoidales</taxon>
        <taxon>Mycoplasmoidaceae</taxon>
        <taxon>Mycoplasmoides</taxon>
    </lineage>
</organism>
<accession>A0ABC7ZIM2</accession>
<name>A0ABC7ZIM2_MYCGT</name>
<sequence length="95" mass="11025">MQYSALIPLFILLISLVLFCFSFRKNQSENQIVKILFFAYCIDFLALILAVMLLTFLSHGLLSLAILIPVWVFSIIMFFVMVISHYPLMKRLFGN</sequence>
<dbReference type="Pfam" id="PF25854">
    <property type="entry name" value="MPN_270"/>
    <property type="match status" value="1"/>
</dbReference>
<dbReference type="InterPro" id="IPR059076">
    <property type="entry name" value="MPN_270"/>
</dbReference>
<gene>
    <name evidence="2" type="ORF">CM1_00740</name>
</gene>
<evidence type="ECO:0000313" key="2">
    <source>
        <dbReference type="EMBL" id="AFQ03938.1"/>
    </source>
</evidence>
<dbReference type="KEGG" id="mgx:CM1_00740"/>
<keyword evidence="1" id="KW-1133">Transmembrane helix</keyword>
<dbReference type="Proteomes" id="UP000005254">
    <property type="component" value="Chromosome"/>
</dbReference>
<feature type="transmembrane region" description="Helical" evidence="1">
    <location>
        <begin position="6"/>
        <end position="23"/>
    </location>
</feature>
<dbReference type="NCBIfam" id="NF045746">
    <property type="entry name" value="MPN270"/>
    <property type="match status" value="1"/>
</dbReference>
<keyword evidence="1" id="KW-0472">Membrane</keyword>
<reference evidence="2 3" key="1">
    <citation type="journal article" date="2012" name="J. Bacteriol.">
        <title>Draft Genome Sequences of Four Axenic Mycoplasma genitalium Strains Isolated from Denmark, Japan, and Australia.</title>
        <authorList>
            <person name="McGowin C.L."/>
            <person name="Ma L."/>
            <person name="Jensen J.S."/>
            <person name="Mancuso M.M."/>
            <person name="Hamasuna R."/>
            <person name="Adegboye D."/>
            <person name="Martin D.H."/>
        </authorList>
    </citation>
    <scope>NUCLEOTIDE SEQUENCE [LARGE SCALE GENOMIC DNA]</scope>
    <source>
        <strain evidence="2 3">M6320</strain>
    </source>
</reference>
<evidence type="ECO:0000256" key="1">
    <source>
        <dbReference type="SAM" id="Phobius"/>
    </source>
</evidence>